<accession>A0A0X8FFJ1</accession>
<evidence type="ECO:0000256" key="3">
    <source>
        <dbReference type="ARBA" id="ARBA00013368"/>
    </source>
</evidence>
<dbReference type="InterPro" id="IPR038729">
    <property type="entry name" value="Rad50/SbcC_AAA"/>
</dbReference>
<gene>
    <name evidence="7" type="ORF">I6G68_02240</name>
    <name evidence="6" type="ORF">ODY43_02620</name>
</gene>
<reference evidence="6" key="2">
    <citation type="submission" date="2022-09" db="EMBL/GenBank/DDBJ databases">
        <title>Aerococcus urinae taxonomy study.</title>
        <authorList>
            <person name="Christensen J."/>
            <person name="Senneby E."/>
        </authorList>
    </citation>
    <scope>NUCLEOTIDE SEQUENCE</scope>
    <source>
        <strain evidence="6">NLD-066-U95</strain>
    </source>
</reference>
<feature type="coiled-coil region" evidence="4">
    <location>
        <begin position="246"/>
        <end position="350"/>
    </location>
</feature>
<feature type="coiled-coil region" evidence="4">
    <location>
        <begin position="808"/>
        <end position="835"/>
    </location>
</feature>
<protein>
    <recommendedName>
        <fullName evidence="3">Nuclease SbcCD subunit C</fullName>
    </recommendedName>
</protein>
<dbReference type="SUPFAM" id="SSF52540">
    <property type="entry name" value="P-loop containing nucleoside triphosphate hydrolases"/>
    <property type="match status" value="1"/>
</dbReference>
<dbReference type="GeneID" id="35767840"/>
<dbReference type="Pfam" id="PF13476">
    <property type="entry name" value="AAA_23"/>
    <property type="match status" value="1"/>
</dbReference>
<keyword evidence="4" id="KW-0175">Coiled coil</keyword>
<dbReference type="GO" id="GO:0006302">
    <property type="term" value="P:double-strand break repair"/>
    <property type="evidence" value="ECO:0007669"/>
    <property type="project" value="InterPro"/>
</dbReference>
<evidence type="ECO:0000313" key="9">
    <source>
        <dbReference type="Proteomes" id="UP001069145"/>
    </source>
</evidence>
<comment type="subunit">
    <text evidence="2">Heterodimer of SbcC and SbcD.</text>
</comment>
<evidence type="ECO:0000313" key="8">
    <source>
        <dbReference type="Proteomes" id="UP000594771"/>
    </source>
</evidence>
<sequence length="1040" mass="117285">MIPLRLEMNAFGSYRDLTVIEFDRVRPYGLFMISGDTGAGKTTLFDAITYALYGGASGSSREANELKSRFATDLDLAYVRFTFDSDGHHYQVYRQPKQTGPGAVEGRSKAYPSEVLEVKIDGKLVSGKKNELENYLKAAIGLDKSQFTQIVMLPQGEFKRLLEASSRDKEEIFTHIFHTGAINRFQDYLQDQYSQIKSDLDRLKKNHDAAQERLKTLLSSEDQALLEGRLKDQGEAKIGEILADFLGAKEADFKQAEQKLENLETKRTHLSQVLDYFDAQADLAQEKDRLEAKQSQMADLKTAYQNYQASLSFYQALKDQAQAQAEAKDLARSQARLDQEEKDYQAAQADYDKEWEAQKENLARLPKIKEQIDRVQVGLKDWTTYTSTQKEVQDGQTELENLEASYQKGQGQVASLEEAISKGQAQVKQLSQAILDPDSLSQEKEAVKESGRQLADLKAGLNQIKKWDQAIEKGKADFLQAEDTWQKANQAYLEAKQAYQRNLAGIMAQDLRPDSPCPVCGSLDHPAPAQVSADTSAEHLDQAQVDQLEARAQDASQAYQTASQALNYHKQSRADLCKQYNFDPKASARDWQDRLDQAQDAYDQASAAYQEKQEKDQANQEALAEAKERVKEQETKLQALKQELSKNEGQVNRQKAYLNQVKERLKQTQSLLIGESQVALEEKKQALKTDQANLESLGQTLAQREQALKEKAAVLTTKRDYQEAAVKKNQAQSKAIAKRLDQARRDSDLSDDQVKALHQSDRDWQAISQALSAYSNQVYAYKKSLEALKAKEKDLAIDQDQATYQKEKSELDQSYDQAASQLSQEREDLIRLKDQVAILTDLWQDYQDRYQSFGDLKKLSDVANGKLNKSQRISFQRYILGIYLDWIVDRANQRFYQMTNGKYYFKRAEDQIGGNQAKGLNLNVFDSYTASERSVHSLSGGESFQASLALALGLSDVIQEEAGTVDVGMLFIDEGFGTLDSETLQQALDTLVDLHQRSGRLIAVISHREELKQELPIQLAVEMTPSGSQCHWQGLPGAEE</sequence>
<dbReference type="Proteomes" id="UP000594771">
    <property type="component" value="Chromosome"/>
</dbReference>
<dbReference type="PANTHER" id="PTHR32114:SF2">
    <property type="entry name" value="ABC TRANSPORTER ABCH.3"/>
    <property type="match status" value="1"/>
</dbReference>
<comment type="similarity">
    <text evidence="1">Belongs to the SMC family. SbcC subfamily.</text>
</comment>
<dbReference type="KEGG" id="aun:AWM73_07775"/>
<keyword evidence="9" id="KW-1185">Reference proteome</keyword>
<feature type="coiled-coil region" evidence="4">
    <location>
        <begin position="186"/>
        <end position="220"/>
    </location>
</feature>
<dbReference type="Proteomes" id="UP001069145">
    <property type="component" value="Unassembled WGS sequence"/>
</dbReference>
<evidence type="ECO:0000313" key="7">
    <source>
        <dbReference type="EMBL" id="QPS01917.1"/>
    </source>
</evidence>
<dbReference type="AlphaFoldDB" id="A0A0X8FFJ1"/>
<dbReference type="PANTHER" id="PTHR32114">
    <property type="entry name" value="ABC TRANSPORTER ABCH.3"/>
    <property type="match status" value="1"/>
</dbReference>
<evidence type="ECO:0000313" key="6">
    <source>
        <dbReference type="EMBL" id="MCY3052871.1"/>
    </source>
</evidence>
<evidence type="ECO:0000259" key="5">
    <source>
        <dbReference type="Pfam" id="PF13476"/>
    </source>
</evidence>
<feature type="domain" description="Rad50/SbcC-type AAA" evidence="5">
    <location>
        <begin position="5"/>
        <end position="215"/>
    </location>
</feature>
<organism evidence="7 8">
    <name type="scientific">Aerococcus urinae</name>
    <dbReference type="NCBI Taxonomy" id="1376"/>
    <lineage>
        <taxon>Bacteria</taxon>
        <taxon>Bacillati</taxon>
        <taxon>Bacillota</taxon>
        <taxon>Bacilli</taxon>
        <taxon>Lactobacillales</taxon>
        <taxon>Aerococcaceae</taxon>
        <taxon>Aerococcus</taxon>
    </lineage>
</organism>
<reference evidence="7 8" key="1">
    <citation type="submission" date="2020-12" db="EMBL/GenBank/DDBJ databases">
        <title>FDA dAtabase for Regulatory Grade micrObial Sequences (FDA-ARGOS): Supporting development and validation of Infectious Disease Dx tests.</title>
        <authorList>
            <person name="Sproer C."/>
            <person name="Gronow S."/>
            <person name="Severitt S."/>
            <person name="Schroder I."/>
            <person name="Tallon L."/>
            <person name="Sadzewicz L."/>
            <person name="Zhao X."/>
            <person name="Boylan J."/>
            <person name="Ott S."/>
            <person name="Bowen H."/>
            <person name="Vavikolanu K."/>
            <person name="Mehta A."/>
            <person name="Aluvathingal J."/>
            <person name="Nadendla S."/>
            <person name="Lowell S."/>
            <person name="Myers T."/>
            <person name="Yan Y."/>
            <person name="Sichtig H."/>
        </authorList>
    </citation>
    <scope>NUCLEOTIDE SEQUENCE [LARGE SCALE GENOMIC DNA]</scope>
    <source>
        <strain evidence="7 8">FDAARGOS_911</strain>
    </source>
</reference>
<proteinExistence type="inferred from homology"/>
<feature type="coiled-coil region" evidence="4">
    <location>
        <begin position="545"/>
        <end position="650"/>
    </location>
</feature>
<evidence type="ECO:0000256" key="2">
    <source>
        <dbReference type="ARBA" id="ARBA00011322"/>
    </source>
</evidence>
<name>A0A0X8FFJ1_9LACT</name>
<dbReference type="Pfam" id="PF13558">
    <property type="entry name" value="SbcC_Walker_B"/>
    <property type="match status" value="1"/>
</dbReference>
<dbReference type="Gene3D" id="3.40.50.300">
    <property type="entry name" value="P-loop containing nucleotide triphosphate hydrolases"/>
    <property type="match status" value="2"/>
</dbReference>
<dbReference type="InterPro" id="IPR027417">
    <property type="entry name" value="P-loop_NTPase"/>
</dbReference>
<feature type="coiled-coil region" evidence="4">
    <location>
        <begin position="385"/>
        <end position="433"/>
    </location>
</feature>
<dbReference type="EMBL" id="JAOTML010000002">
    <property type="protein sequence ID" value="MCY3052871.1"/>
    <property type="molecule type" value="Genomic_DNA"/>
</dbReference>
<evidence type="ECO:0000256" key="1">
    <source>
        <dbReference type="ARBA" id="ARBA00006930"/>
    </source>
</evidence>
<dbReference type="OrthoDB" id="9795626at2"/>
<dbReference type="EMBL" id="CP065662">
    <property type="protein sequence ID" value="QPS01917.1"/>
    <property type="molecule type" value="Genomic_DNA"/>
</dbReference>
<dbReference type="RefSeq" id="WP_060778809.1">
    <property type="nucleotide sequence ID" value="NZ_CAJHLF010000004.1"/>
</dbReference>
<dbReference type="GO" id="GO:0016887">
    <property type="term" value="F:ATP hydrolysis activity"/>
    <property type="evidence" value="ECO:0007669"/>
    <property type="project" value="InterPro"/>
</dbReference>
<evidence type="ECO:0000256" key="4">
    <source>
        <dbReference type="SAM" id="Coils"/>
    </source>
</evidence>